<proteinExistence type="predicted"/>
<sequence length="352" mass="38222">MPSVFFSANRKPISEVVGDDATLVEKFKRSNGIVSGDVLYAGQAYTLDFESQESRMITSRFNQMCLKDRVTLQSMVATNGENLYGEMSFYNRYLTHAALSDVNSLIGVTGDAKKARLDDFQKALLNYQNALLDLQQGKYNKIPMPYSGRHLAETMVRRAYKELVEQHKTTMQSIVSASALNRNKGNALSNAERGILLATRSQGRKVDPRLMVHDAFTANKVAKYAGVIAKVSGPLTLVVDGTLRYGNVVTVREAGGDWHRESVIQLAGLTGAVTGATLAGYAAAYAGKFVITAAALSGPIGWALMGIVVIGSIAFSFYSGNVVGSKFENAAAVGYDLLSYDDNDYLEYLKTL</sequence>
<dbReference type="RefSeq" id="WP_106590401.1">
    <property type="nucleotide sequence ID" value="NZ_PYGI01000002.1"/>
</dbReference>
<keyword evidence="1" id="KW-0472">Membrane</keyword>
<organism evidence="2 3">
    <name type="scientific">Marinobacterium halophilum</name>
    <dbReference type="NCBI Taxonomy" id="267374"/>
    <lineage>
        <taxon>Bacteria</taxon>
        <taxon>Pseudomonadati</taxon>
        <taxon>Pseudomonadota</taxon>
        <taxon>Gammaproteobacteria</taxon>
        <taxon>Oceanospirillales</taxon>
        <taxon>Oceanospirillaceae</taxon>
        <taxon>Marinobacterium</taxon>
    </lineage>
</organism>
<evidence type="ECO:0000313" key="2">
    <source>
        <dbReference type="EMBL" id="PSL16175.1"/>
    </source>
</evidence>
<feature type="transmembrane region" description="Helical" evidence="1">
    <location>
        <begin position="266"/>
        <end position="287"/>
    </location>
</feature>
<dbReference type="EMBL" id="PYGI01000002">
    <property type="protein sequence ID" value="PSL16175.1"/>
    <property type="molecule type" value="Genomic_DNA"/>
</dbReference>
<reference evidence="2 3" key="1">
    <citation type="submission" date="2018-03" db="EMBL/GenBank/DDBJ databases">
        <title>Genomic Encyclopedia of Archaeal and Bacterial Type Strains, Phase II (KMG-II): from individual species to whole genera.</title>
        <authorList>
            <person name="Goeker M."/>
        </authorList>
    </citation>
    <scope>NUCLEOTIDE SEQUENCE [LARGE SCALE GENOMIC DNA]</scope>
    <source>
        <strain evidence="2 3">DSM 17586</strain>
    </source>
</reference>
<keyword evidence="3" id="KW-1185">Reference proteome</keyword>
<keyword evidence="1" id="KW-0812">Transmembrane</keyword>
<feature type="transmembrane region" description="Helical" evidence="1">
    <location>
        <begin position="299"/>
        <end position="318"/>
    </location>
</feature>
<evidence type="ECO:0000313" key="3">
    <source>
        <dbReference type="Proteomes" id="UP000242133"/>
    </source>
</evidence>
<accession>A0A2P8F374</accession>
<comment type="caution">
    <text evidence="2">The sequence shown here is derived from an EMBL/GenBank/DDBJ whole genome shotgun (WGS) entry which is preliminary data.</text>
</comment>
<dbReference type="OrthoDB" id="5703212at2"/>
<gene>
    <name evidence="2" type="ORF">CLV44_10298</name>
</gene>
<keyword evidence="1" id="KW-1133">Transmembrane helix</keyword>
<protein>
    <submittedName>
        <fullName evidence="2">Uncharacterized protein</fullName>
    </submittedName>
</protein>
<dbReference type="Proteomes" id="UP000242133">
    <property type="component" value="Unassembled WGS sequence"/>
</dbReference>
<dbReference type="AlphaFoldDB" id="A0A2P8F374"/>
<name>A0A2P8F374_9GAMM</name>
<evidence type="ECO:0000256" key="1">
    <source>
        <dbReference type="SAM" id="Phobius"/>
    </source>
</evidence>